<protein>
    <submittedName>
        <fullName evidence="1">Uncharacterized protein</fullName>
    </submittedName>
</protein>
<keyword evidence="2" id="KW-1185">Reference proteome</keyword>
<name>A0A7C9J202_9ACTN</name>
<comment type="caution">
    <text evidence="1">The sequence shown here is derived from an EMBL/GenBank/DDBJ whole genome shotgun (WGS) entry which is preliminary data.</text>
</comment>
<sequence>MTEWPDFSHLEQTRRAIAAIPGGGWRLRHGDSTEPVLAWLISANGQAAPIVIDASHVAAPADPTHADRVVPPEAD</sequence>
<dbReference type="EMBL" id="WXEW01000003">
    <property type="protein sequence ID" value="NAS22306.1"/>
    <property type="molecule type" value="Genomic_DNA"/>
</dbReference>
<dbReference type="AlphaFoldDB" id="A0A7C9J202"/>
<dbReference type="Proteomes" id="UP000479526">
    <property type="component" value="Unassembled WGS sequence"/>
</dbReference>
<reference evidence="1 2" key="1">
    <citation type="submission" date="2020-01" db="EMBL/GenBank/DDBJ databases">
        <title>Herbidospora sp. NEAU-GS84 nov., a novel actinomycete isolated from soil.</title>
        <authorList>
            <person name="Han L."/>
        </authorList>
    </citation>
    <scope>NUCLEOTIDE SEQUENCE [LARGE SCALE GENOMIC DNA]</scope>
    <source>
        <strain evidence="1 2">NEAU-GS84</strain>
    </source>
</reference>
<evidence type="ECO:0000313" key="2">
    <source>
        <dbReference type="Proteomes" id="UP000479526"/>
    </source>
</evidence>
<evidence type="ECO:0000313" key="1">
    <source>
        <dbReference type="EMBL" id="NAS22306.1"/>
    </source>
</evidence>
<gene>
    <name evidence="1" type="ORF">GT755_11495</name>
</gene>
<accession>A0A7C9J202</accession>
<proteinExistence type="predicted"/>
<organism evidence="1 2">
    <name type="scientific">Herbidospora solisilvae</name>
    <dbReference type="NCBI Taxonomy" id="2696284"/>
    <lineage>
        <taxon>Bacteria</taxon>
        <taxon>Bacillati</taxon>
        <taxon>Actinomycetota</taxon>
        <taxon>Actinomycetes</taxon>
        <taxon>Streptosporangiales</taxon>
        <taxon>Streptosporangiaceae</taxon>
        <taxon>Herbidospora</taxon>
    </lineage>
</organism>